<sequence length="162" mass="17661">MNGPNGVNGLSAHSVWLHTFGVAPPVPKSQLRPVRPPENQSPASIEKLFHREHFATARRTQAETNEFRKASNVTVRGQAVPTPILGLYEANFSECVTEAAYALNYCTLTALQSQCWPVALHGRDHLTIAHTRAPANEQAYLLPAIVHACTNQSDQLATAPLC</sequence>
<evidence type="ECO:0000313" key="1">
    <source>
        <dbReference type="EMBL" id="KAH7986736.1"/>
    </source>
</evidence>
<organism evidence="1 2">
    <name type="scientific">Rhipicephalus sanguineus</name>
    <name type="common">Brown dog tick</name>
    <name type="synonym">Ixodes sanguineus</name>
    <dbReference type="NCBI Taxonomy" id="34632"/>
    <lineage>
        <taxon>Eukaryota</taxon>
        <taxon>Metazoa</taxon>
        <taxon>Ecdysozoa</taxon>
        <taxon>Arthropoda</taxon>
        <taxon>Chelicerata</taxon>
        <taxon>Arachnida</taxon>
        <taxon>Acari</taxon>
        <taxon>Parasitiformes</taxon>
        <taxon>Ixodida</taxon>
        <taxon>Ixodoidea</taxon>
        <taxon>Ixodidae</taxon>
        <taxon>Rhipicephalinae</taxon>
        <taxon>Rhipicephalus</taxon>
        <taxon>Rhipicephalus</taxon>
    </lineage>
</organism>
<evidence type="ECO:0000313" key="2">
    <source>
        <dbReference type="Proteomes" id="UP000821837"/>
    </source>
</evidence>
<dbReference type="AlphaFoldDB" id="A0A9D4TDZ3"/>
<keyword evidence="2" id="KW-1185">Reference proteome</keyword>
<dbReference type="EMBL" id="JABSTV010000301">
    <property type="protein sequence ID" value="KAH7986736.1"/>
    <property type="molecule type" value="Genomic_DNA"/>
</dbReference>
<reference evidence="1" key="1">
    <citation type="journal article" date="2020" name="Cell">
        <title>Large-Scale Comparative Analyses of Tick Genomes Elucidate Their Genetic Diversity and Vector Capacities.</title>
        <authorList>
            <consortium name="Tick Genome and Microbiome Consortium (TIGMIC)"/>
            <person name="Jia N."/>
            <person name="Wang J."/>
            <person name="Shi W."/>
            <person name="Du L."/>
            <person name="Sun Y."/>
            <person name="Zhan W."/>
            <person name="Jiang J.F."/>
            <person name="Wang Q."/>
            <person name="Zhang B."/>
            <person name="Ji P."/>
            <person name="Bell-Sakyi L."/>
            <person name="Cui X.M."/>
            <person name="Yuan T.T."/>
            <person name="Jiang B.G."/>
            <person name="Yang W.F."/>
            <person name="Lam T.T."/>
            <person name="Chang Q.C."/>
            <person name="Ding S.J."/>
            <person name="Wang X.J."/>
            <person name="Zhu J.G."/>
            <person name="Ruan X.D."/>
            <person name="Zhao L."/>
            <person name="Wei J.T."/>
            <person name="Ye R.Z."/>
            <person name="Que T.C."/>
            <person name="Du C.H."/>
            <person name="Zhou Y.H."/>
            <person name="Cheng J.X."/>
            <person name="Dai P.F."/>
            <person name="Guo W.B."/>
            <person name="Han X.H."/>
            <person name="Huang E.J."/>
            <person name="Li L.F."/>
            <person name="Wei W."/>
            <person name="Gao Y.C."/>
            <person name="Liu J.Z."/>
            <person name="Shao H.Z."/>
            <person name="Wang X."/>
            <person name="Wang C.C."/>
            <person name="Yang T.C."/>
            <person name="Huo Q.B."/>
            <person name="Li W."/>
            <person name="Chen H.Y."/>
            <person name="Chen S.E."/>
            <person name="Zhou L.G."/>
            <person name="Ni X.B."/>
            <person name="Tian J.H."/>
            <person name="Sheng Y."/>
            <person name="Liu T."/>
            <person name="Pan Y.S."/>
            <person name="Xia L.Y."/>
            <person name="Li J."/>
            <person name="Zhao F."/>
            <person name="Cao W.C."/>
        </authorList>
    </citation>
    <scope>NUCLEOTIDE SEQUENCE</scope>
    <source>
        <strain evidence="1">Rsan-2018</strain>
    </source>
</reference>
<reference evidence="1" key="2">
    <citation type="submission" date="2021-09" db="EMBL/GenBank/DDBJ databases">
        <authorList>
            <person name="Jia N."/>
            <person name="Wang J."/>
            <person name="Shi W."/>
            <person name="Du L."/>
            <person name="Sun Y."/>
            <person name="Zhan W."/>
            <person name="Jiang J."/>
            <person name="Wang Q."/>
            <person name="Zhang B."/>
            <person name="Ji P."/>
            <person name="Sakyi L.B."/>
            <person name="Cui X."/>
            <person name="Yuan T."/>
            <person name="Jiang B."/>
            <person name="Yang W."/>
            <person name="Lam T.T.-Y."/>
            <person name="Chang Q."/>
            <person name="Ding S."/>
            <person name="Wang X."/>
            <person name="Zhu J."/>
            <person name="Ruan X."/>
            <person name="Zhao L."/>
            <person name="Wei J."/>
            <person name="Que T."/>
            <person name="Du C."/>
            <person name="Cheng J."/>
            <person name="Dai P."/>
            <person name="Han X."/>
            <person name="Huang E."/>
            <person name="Gao Y."/>
            <person name="Liu J."/>
            <person name="Shao H."/>
            <person name="Ye R."/>
            <person name="Li L."/>
            <person name="Wei W."/>
            <person name="Wang X."/>
            <person name="Wang C."/>
            <person name="Huo Q."/>
            <person name="Li W."/>
            <person name="Guo W."/>
            <person name="Chen H."/>
            <person name="Chen S."/>
            <person name="Zhou L."/>
            <person name="Zhou L."/>
            <person name="Ni X."/>
            <person name="Tian J."/>
            <person name="Zhou Y."/>
            <person name="Sheng Y."/>
            <person name="Liu T."/>
            <person name="Pan Y."/>
            <person name="Xia L."/>
            <person name="Li J."/>
            <person name="Zhao F."/>
            <person name="Cao W."/>
        </authorList>
    </citation>
    <scope>NUCLEOTIDE SEQUENCE</scope>
    <source>
        <strain evidence="1">Rsan-2018</strain>
        <tissue evidence="1">Larvae</tissue>
    </source>
</reference>
<accession>A0A9D4TDZ3</accession>
<name>A0A9D4TDZ3_RHISA</name>
<protein>
    <submittedName>
        <fullName evidence="1">Uncharacterized protein</fullName>
    </submittedName>
</protein>
<dbReference type="VEuPathDB" id="VectorBase:RSAN_027205"/>
<dbReference type="Proteomes" id="UP000821837">
    <property type="component" value="Unassembled WGS sequence"/>
</dbReference>
<dbReference type="InterPro" id="IPR027417">
    <property type="entry name" value="P-loop_NTPase"/>
</dbReference>
<proteinExistence type="predicted"/>
<comment type="caution">
    <text evidence="1">The sequence shown here is derived from an EMBL/GenBank/DDBJ whole genome shotgun (WGS) entry which is preliminary data.</text>
</comment>
<gene>
    <name evidence="1" type="ORF">HPB52_024753</name>
</gene>
<dbReference type="SUPFAM" id="SSF52540">
    <property type="entry name" value="P-loop containing nucleoside triphosphate hydrolases"/>
    <property type="match status" value="1"/>
</dbReference>
<dbReference type="Gene3D" id="3.40.50.300">
    <property type="entry name" value="P-loop containing nucleotide triphosphate hydrolases"/>
    <property type="match status" value="1"/>
</dbReference>